<keyword evidence="6" id="KW-0539">Nucleus</keyword>
<evidence type="ECO:0000256" key="9">
    <source>
        <dbReference type="ARBA" id="ARBA00055157"/>
    </source>
</evidence>
<dbReference type="Pfam" id="PF03178">
    <property type="entry name" value="CPSF_A"/>
    <property type="match status" value="1"/>
</dbReference>
<dbReference type="AlphaFoldDB" id="A0AAF0F0G5"/>
<comment type="subcellular location">
    <subcellularLocation>
        <location evidence="1">Nucleus</location>
    </subcellularLocation>
</comment>
<organism evidence="14 15">
    <name type="scientific">Malassezia cuniculi</name>
    <dbReference type="NCBI Taxonomy" id="948313"/>
    <lineage>
        <taxon>Eukaryota</taxon>
        <taxon>Fungi</taxon>
        <taxon>Dikarya</taxon>
        <taxon>Basidiomycota</taxon>
        <taxon>Ustilaginomycotina</taxon>
        <taxon>Malasseziomycetes</taxon>
        <taxon>Malasseziales</taxon>
        <taxon>Malasseziaceae</taxon>
        <taxon>Malassezia</taxon>
    </lineage>
</organism>
<keyword evidence="5" id="KW-0508">mRNA splicing</keyword>
<dbReference type="GO" id="GO:0005681">
    <property type="term" value="C:spliceosomal complex"/>
    <property type="evidence" value="ECO:0007669"/>
    <property type="project" value="UniProtKB-KW"/>
</dbReference>
<sequence>MQPPSTATAAIVGQFTGKRQQEVVIARGSRLEMVQIDVETGRATRIMQQPLFGNTRSLSSVRVAGGQKDYVVFGSDAGRIVVAEYNNTTNRFERVHQETFGRSGNRRVVPGQFLAADPKGRAVIIGALERSKLIYILNRDPAGSLTISSPLEANRPSALFHSAVGVDVGYENPIFAVLEIDFGEADRDPTGAAAKHADKMLTYYELDLGLNHVVRRWSEPVDTRASHLIQVPGAYNHTSERWEGPSGVLVCTDDYIVYRHQGQQEHRVPIPRRYNPVGTRRPSMIVTSVLHRMKNAFFFLVQNEDGDLFKVSIDHDEEDMVALRIKYFETVPVATSLCILRAGFLYVASEFGAHHVYSFQKLGDDDDEEEHVSTDYVANGAAPDSPPPIPEFTPRVLGNIVRVDDSPALDPILGAVVSNAHGAEAPQLYAIHGRGARSSFRQLRHGLDVDEVVSSDLPGVPNAVWSTKLRNSDAYDSYIVLSFVNGTLVLSIGETIEEVTDSGFSTEVPTLSVQQLGADAILQVHPNGIRHILSNHRVNEWTTPISDGAHTTIVASTTNSRQAVVALNTGELVYFELDMDGQLNEFQERRALGAPVLALSIAEVPEGRQRTPYLAAACADFTVRIVSLDPANTLSTLSTQALTALPSSVCVAELLDVSVDRHHLAMFVHIGLQNGVHIRTVLDPVTGQLTDTRTRFLGNRAVRLVRSHVHGQPAVLALSTRSWLSYSYQSHVHFTPLIYEPLEHVSSFCAELCPDGLIGTVGGTLRIFTVPQLGGALKQDVLPLSYTPRRVAVHPNDPALFYVAEADHRVLSGAEANRRADALSDFPPRGERGILDADPREWGQIRADAGTWASTIRIVHGPSVSSVFALELGDDEAALSLALVPFASAAGEMHLVVGTAVGATVVPRSHRAAYIHTYRLADDGRSLELLHKTPVDDIPLVLRRFQGRMIAGIGNTLRIYELGKGRLLRKCELRHLPSSIVTLDVQGSRILVGDMSESILWVAYKHAANRLVVFADDTMPRWTMAAAMLDYDTVALGDRFGNLAVLRIDESASRYADEDPTGLSIMHDKPYLSGAPNKAQLIAHYHIGDMITSLVRTSLVPGGRQVLLYTGINGTLGAFVPFVSREDVDLLTKLELHMRQELPGLVGRTHLAYRGSYTPVKAVVDGDLCELYSTLHPDRQAQIAESLELTAAELNKKLAMLRESTVGI</sequence>
<evidence type="ECO:0000259" key="12">
    <source>
        <dbReference type="Pfam" id="PF10433"/>
    </source>
</evidence>
<feature type="domain" description="RSE1/DDB1/CPSF1 C-terminal" evidence="11">
    <location>
        <begin position="853"/>
        <end position="1173"/>
    </location>
</feature>
<evidence type="ECO:0000259" key="11">
    <source>
        <dbReference type="Pfam" id="PF03178"/>
    </source>
</evidence>
<comment type="function">
    <text evidence="9">Involved in pre-mRNA splicing and cell cycle control.</text>
</comment>
<evidence type="ECO:0000256" key="8">
    <source>
        <dbReference type="ARBA" id="ARBA00040134"/>
    </source>
</evidence>
<feature type="domain" description="RSE1/DDB1/CPSF1 first beta-propeller" evidence="12">
    <location>
        <begin position="8"/>
        <end position="368"/>
    </location>
</feature>
<dbReference type="InterPro" id="IPR004871">
    <property type="entry name" value="RSE1/DDB1/CPSF1_C"/>
</dbReference>
<dbReference type="Gene3D" id="2.130.10.10">
    <property type="entry name" value="YVTN repeat-like/Quinoprotein amine dehydrogenase"/>
    <property type="match status" value="3"/>
</dbReference>
<evidence type="ECO:0000256" key="10">
    <source>
        <dbReference type="ARBA" id="ARBA00068521"/>
    </source>
</evidence>
<evidence type="ECO:0000256" key="1">
    <source>
        <dbReference type="ARBA" id="ARBA00004123"/>
    </source>
</evidence>
<keyword evidence="3" id="KW-0507">mRNA processing</keyword>
<accession>A0AAF0F0G5</accession>
<evidence type="ECO:0000313" key="15">
    <source>
        <dbReference type="Proteomes" id="UP001219933"/>
    </source>
</evidence>
<dbReference type="GO" id="GO:0008380">
    <property type="term" value="P:RNA splicing"/>
    <property type="evidence" value="ECO:0007669"/>
    <property type="project" value="UniProtKB-KW"/>
</dbReference>
<evidence type="ECO:0000256" key="5">
    <source>
        <dbReference type="ARBA" id="ARBA00023187"/>
    </source>
</evidence>
<evidence type="ECO:0000259" key="13">
    <source>
        <dbReference type="Pfam" id="PF23726"/>
    </source>
</evidence>
<dbReference type="InterPro" id="IPR036322">
    <property type="entry name" value="WD40_repeat_dom_sf"/>
</dbReference>
<evidence type="ECO:0000256" key="2">
    <source>
        <dbReference type="ARBA" id="ARBA00011524"/>
    </source>
</evidence>
<reference evidence="14" key="1">
    <citation type="submission" date="2023-03" db="EMBL/GenBank/DDBJ databases">
        <title>Mating type loci evolution in Malassezia.</title>
        <authorList>
            <person name="Coelho M.A."/>
        </authorList>
    </citation>
    <scope>NUCLEOTIDE SEQUENCE</scope>
    <source>
        <strain evidence="14">CBS 11721</strain>
    </source>
</reference>
<name>A0AAF0F0G5_9BASI</name>
<dbReference type="EMBL" id="CP119880">
    <property type="protein sequence ID" value="WFD35978.1"/>
    <property type="molecule type" value="Genomic_DNA"/>
</dbReference>
<dbReference type="InterPro" id="IPR015943">
    <property type="entry name" value="WD40/YVTN_repeat-like_dom_sf"/>
</dbReference>
<keyword evidence="15" id="KW-1185">Reference proteome</keyword>
<evidence type="ECO:0000256" key="7">
    <source>
        <dbReference type="ARBA" id="ARBA00038266"/>
    </source>
</evidence>
<dbReference type="PANTHER" id="PTHR10644">
    <property type="entry name" value="DNA REPAIR/RNA PROCESSING CPSF FAMILY"/>
    <property type="match status" value="1"/>
</dbReference>
<evidence type="ECO:0000256" key="6">
    <source>
        <dbReference type="ARBA" id="ARBA00023242"/>
    </source>
</evidence>
<gene>
    <name evidence="14" type="primary">RSE1</name>
    <name evidence="14" type="ORF">MCUN1_002849</name>
</gene>
<dbReference type="GO" id="GO:0003676">
    <property type="term" value="F:nucleic acid binding"/>
    <property type="evidence" value="ECO:0007669"/>
    <property type="project" value="InterPro"/>
</dbReference>
<dbReference type="FunFam" id="2.130.10.10:FF:000628">
    <property type="entry name" value="Pre-mRNA-splicing factor RSE1"/>
    <property type="match status" value="1"/>
</dbReference>
<comment type="similarity">
    <text evidence="7">Belongs to the RSE1 family.</text>
</comment>
<comment type="subunit">
    <text evidence="2">Associated with the spliceosome.</text>
</comment>
<dbReference type="FunFam" id="2.130.10.10:FF:001143">
    <property type="entry name" value="Pre-mRNA-splicing factor rse-1, putative"/>
    <property type="match status" value="1"/>
</dbReference>
<dbReference type="InterPro" id="IPR058543">
    <property type="entry name" value="Beta-prop_RSE1/DDB1/CPSF1_2nd"/>
</dbReference>
<evidence type="ECO:0000256" key="4">
    <source>
        <dbReference type="ARBA" id="ARBA00022728"/>
    </source>
</evidence>
<dbReference type="Pfam" id="PF10433">
    <property type="entry name" value="Beta-prop_RSE1_1st"/>
    <property type="match status" value="1"/>
</dbReference>
<evidence type="ECO:0000313" key="14">
    <source>
        <dbReference type="EMBL" id="WFD35978.1"/>
    </source>
</evidence>
<keyword evidence="4" id="KW-0747">Spliceosome</keyword>
<dbReference type="Pfam" id="PF23726">
    <property type="entry name" value="Beta-prop_RSE1_2nd"/>
    <property type="match status" value="1"/>
</dbReference>
<dbReference type="GO" id="GO:0006397">
    <property type="term" value="P:mRNA processing"/>
    <property type="evidence" value="ECO:0007669"/>
    <property type="project" value="UniProtKB-KW"/>
</dbReference>
<dbReference type="InterPro" id="IPR018846">
    <property type="entry name" value="Beta-prop_RSE1/DDB1/CPSF1_1st"/>
</dbReference>
<dbReference type="InterPro" id="IPR050358">
    <property type="entry name" value="RSE1/DDB1/CFT1"/>
</dbReference>
<protein>
    <recommendedName>
        <fullName evidence="8">Pre-mRNA-splicing factor RSE1</fullName>
    </recommendedName>
    <alternativeName>
        <fullName evidence="10">Pre-mRNA-splicing factor rse1</fullName>
    </alternativeName>
</protein>
<evidence type="ECO:0000256" key="3">
    <source>
        <dbReference type="ARBA" id="ARBA00022664"/>
    </source>
</evidence>
<dbReference type="Proteomes" id="UP001219933">
    <property type="component" value="Chromosome 4"/>
</dbReference>
<feature type="domain" description="RSE1/DDB1/CPSF1 second beta-propeller" evidence="13">
    <location>
        <begin position="450"/>
        <end position="770"/>
    </location>
</feature>
<proteinExistence type="inferred from homology"/>
<dbReference type="SUPFAM" id="SSF50978">
    <property type="entry name" value="WD40 repeat-like"/>
    <property type="match status" value="1"/>
</dbReference>